<dbReference type="PANTHER" id="PTHR21310">
    <property type="entry name" value="AMINOGLYCOSIDE PHOSPHOTRANSFERASE-RELATED-RELATED"/>
    <property type="match status" value="1"/>
</dbReference>
<organism evidence="2 3">
    <name type="scientific">Cordyceps javanica</name>
    <dbReference type="NCBI Taxonomy" id="43265"/>
    <lineage>
        <taxon>Eukaryota</taxon>
        <taxon>Fungi</taxon>
        <taxon>Dikarya</taxon>
        <taxon>Ascomycota</taxon>
        <taxon>Pezizomycotina</taxon>
        <taxon>Sordariomycetes</taxon>
        <taxon>Hypocreomycetidae</taxon>
        <taxon>Hypocreales</taxon>
        <taxon>Cordycipitaceae</taxon>
        <taxon>Cordyceps</taxon>
    </lineage>
</organism>
<dbReference type="STRING" id="43265.A0A545ULT6"/>
<name>A0A545ULT6_9HYPO</name>
<dbReference type="SUPFAM" id="SSF56112">
    <property type="entry name" value="Protein kinase-like (PK-like)"/>
    <property type="match status" value="1"/>
</dbReference>
<sequence>MITRNLLSGPITLSEAKLKSSNVMHALRFSLEKREFYARIERQRHLLSRTIAHHLNIDVARVTVSEQDAWIHGSFNLCVPALVDEASPVLLRFPLPYRVEDVTSPGNADEKVRAEAATYAWIHDNCPDVPIPQLYGFGLSTKQQASLRFLISHTQVVFPGICQPSQLVPHDAAHGTSLDVGYLLIQIIVTGRILSDSWSENCHDTRLQANLQRDIARVMLSLAAVGPLPCVGTFRIDDCGYLRLDNRPLSIESTKAENEGIPIHMHRRQTFTSVRDFVLSHIDIFSCRLLHQPNGTNSRDDACYQMASLAGARALFPQLFRHELDRGPFVFALTDLHRSNIIVDDDWNIVCIIDLEFACAWPVEFVQPPYWLGGEALDEVTIQSFKKLHEGFIEHIERREALLPTATGGQEPLSATMRQGWTLGTFWVTLAVMDPIAFTEVFYDRILRDFMGVSEEELNKVDHTLFARFWHSNIDEVIDSKLRDFDAYNKQLDLLFAESTD</sequence>
<proteinExistence type="predicted"/>
<comment type="caution">
    <text evidence="2">The sequence shown here is derived from an EMBL/GenBank/DDBJ whole genome shotgun (WGS) entry which is preliminary data.</text>
</comment>
<dbReference type="Proteomes" id="UP000315783">
    <property type="component" value="Unassembled WGS sequence"/>
</dbReference>
<dbReference type="InterPro" id="IPR002575">
    <property type="entry name" value="Aminoglycoside_PTrfase"/>
</dbReference>
<evidence type="ECO:0000313" key="3">
    <source>
        <dbReference type="Proteomes" id="UP000315783"/>
    </source>
</evidence>
<dbReference type="InterPro" id="IPR051678">
    <property type="entry name" value="AGP_Transferase"/>
</dbReference>
<gene>
    <name evidence="2" type="ORF">IF1G_10903</name>
</gene>
<dbReference type="AlphaFoldDB" id="A0A545ULT6"/>
<keyword evidence="3" id="KW-1185">Reference proteome</keyword>
<dbReference type="PANTHER" id="PTHR21310:SF37">
    <property type="entry name" value="AMINOGLYCOSIDE PHOSPHOTRANSFERASE DOMAIN-CONTAINING PROTEIN"/>
    <property type="match status" value="1"/>
</dbReference>
<dbReference type="GO" id="GO:0016740">
    <property type="term" value="F:transferase activity"/>
    <property type="evidence" value="ECO:0007669"/>
    <property type="project" value="UniProtKB-KW"/>
</dbReference>
<dbReference type="InterPro" id="IPR011009">
    <property type="entry name" value="Kinase-like_dom_sf"/>
</dbReference>
<protein>
    <submittedName>
        <fullName evidence="2">Aminoglycoside phosphotransferase</fullName>
    </submittedName>
</protein>
<evidence type="ECO:0000313" key="2">
    <source>
        <dbReference type="EMBL" id="TQV90424.1"/>
    </source>
</evidence>
<dbReference type="EMBL" id="SPUK01000027">
    <property type="protein sequence ID" value="TQV90424.1"/>
    <property type="molecule type" value="Genomic_DNA"/>
</dbReference>
<feature type="domain" description="Aminoglycoside phosphotransferase" evidence="1">
    <location>
        <begin position="305"/>
        <end position="360"/>
    </location>
</feature>
<dbReference type="Pfam" id="PF01636">
    <property type="entry name" value="APH"/>
    <property type="match status" value="1"/>
</dbReference>
<accession>A0A545ULT6</accession>
<keyword evidence="2" id="KW-0808">Transferase</keyword>
<reference evidence="2 3" key="1">
    <citation type="journal article" date="2019" name="Appl. Microbiol. Biotechnol.">
        <title>Genome sequence of Isaria javanica and comparative genome analysis insights into family S53 peptidase evolution in fungal entomopathogens.</title>
        <authorList>
            <person name="Lin R."/>
            <person name="Zhang X."/>
            <person name="Xin B."/>
            <person name="Zou M."/>
            <person name="Gao Y."/>
            <person name="Qin F."/>
            <person name="Hu Q."/>
            <person name="Xie B."/>
            <person name="Cheng X."/>
        </authorList>
    </citation>
    <scope>NUCLEOTIDE SEQUENCE [LARGE SCALE GENOMIC DNA]</scope>
    <source>
        <strain evidence="2 3">IJ1G</strain>
    </source>
</reference>
<evidence type="ECO:0000259" key="1">
    <source>
        <dbReference type="Pfam" id="PF01636"/>
    </source>
</evidence>